<accession>C7TQP7</accession>
<reference evidence="1" key="1">
    <citation type="journal article" date="2009" name="Nature">
        <title>The Schistosoma japonicum genome reveals features of host-parasite interplay.</title>
        <authorList>
            <person name="Liu F."/>
            <person name="Zhou Y."/>
            <person name="Wang Z.Q."/>
            <person name="Lu G."/>
            <person name="Zheng H."/>
            <person name="Brindley P.J."/>
            <person name="McManus D.P."/>
            <person name="Blair D."/>
            <person name="Zhang Q.H."/>
            <person name="Zhong Y."/>
            <person name="Wang S."/>
            <person name="Han Z.G."/>
            <person name="Chen Z."/>
        </authorList>
    </citation>
    <scope>NUCLEOTIDE SEQUENCE</scope>
    <source>
        <strain evidence="1">Anhui</strain>
    </source>
</reference>
<sequence>MFEESHDHMKEILCQYEVVEYLGKGCQGTSYKLRRRDNLQFYVLKMIECRSLEHAHTVFKEFNHAQRFVHPYVPRILEIHVSMNSRNLAIYVSIIRRFIDLPSVESIIHDNIGKTSVNWKVRSHQFCIYSKGTVDLQNVWKYANSFIFSIKSKIWLYVNRVANNYFMK</sequence>
<dbReference type="AlphaFoldDB" id="C7TQP7"/>
<feature type="non-terminal residue" evidence="1">
    <location>
        <position position="168"/>
    </location>
</feature>
<evidence type="ECO:0000313" key="1">
    <source>
        <dbReference type="EMBL" id="CAX82990.1"/>
    </source>
</evidence>
<dbReference type="InterPro" id="IPR011009">
    <property type="entry name" value="Kinase-like_dom_sf"/>
</dbReference>
<reference evidence="1" key="2">
    <citation type="submission" date="2009-03" db="EMBL/GenBank/DDBJ databases">
        <authorList>
            <person name="Gang L."/>
        </authorList>
    </citation>
    <scope>NUCLEOTIDE SEQUENCE</scope>
    <source>
        <strain evidence="1">Anhui</strain>
    </source>
</reference>
<protein>
    <submittedName>
        <fullName evidence="1">Hypotheticial protein</fullName>
    </submittedName>
</protein>
<organism evidence="1">
    <name type="scientific">Schistosoma japonicum</name>
    <name type="common">Blood fluke</name>
    <dbReference type="NCBI Taxonomy" id="6182"/>
    <lineage>
        <taxon>Eukaryota</taxon>
        <taxon>Metazoa</taxon>
        <taxon>Spiralia</taxon>
        <taxon>Lophotrochozoa</taxon>
        <taxon>Platyhelminthes</taxon>
        <taxon>Trematoda</taxon>
        <taxon>Digenea</taxon>
        <taxon>Strigeidida</taxon>
        <taxon>Schistosomatoidea</taxon>
        <taxon>Schistosomatidae</taxon>
        <taxon>Schistosoma</taxon>
    </lineage>
</organism>
<dbReference type="SUPFAM" id="SSF56112">
    <property type="entry name" value="Protein kinase-like (PK-like)"/>
    <property type="match status" value="1"/>
</dbReference>
<proteinExistence type="evidence at transcript level"/>
<dbReference type="EMBL" id="FN313962">
    <property type="protein sequence ID" value="CAX82990.1"/>
    <property type="molecule type" value="mRNA"/>
</dbReference>
<dbReference type="Gene3D" id="3.30.200.20">
    <property type="entry name" value="Phosphorylase Kinase, domain 1"/>
    <property type="match status" value="1"/>
</dbReference>
<name>C7TQP7_SCHJA</name>